<dbReference type="InterPro" id="IPR015424">
    <property type="entry name" value="PyrdxlP-dep_Trfase"/>
</dbReference>
<feature type="binding site" evidence="4">
    <location>
        <begin position="132"/>
        <end position="135"/>
    </location>
    <ligand>
        <name>pyridoxal 5'-phosphate</name>
        <dbReference type="ChEBI" id="CHEBI:597326"/>
    </ligand>
</feature>
<dbReference type="OrthoDB" id="9812626at2"/>
<dbReference type="PANTHER" id="PTHR14084:SF0">
    <property type="entry name" value="KYNURENINASE"/>
    <property type="match status" value="1"/>
</dbReference>
<dbReference type="AlphaFoldDB" id="A0A401XNB9"/>
<dbReference type="GO" id="GO:0009435">
    <property type="term" value="P:NAD+ biosynthetic process"/>
    <property type="evidence" value="ECO:0007669"/>
    <property type="project" value="UniProtKB-UniRule"/>
</dbReference>
<dbReference type="GO" id="GO:0097053">
    <property type="term" value="P:L-kynurenine catabolic process"/>
    <property type="evidence" value="ECO:0007669"/>
    <property type="project" value="UniProtKB-UniRule"/>
</dbReference>
<keyword evidence="1 4" id="KW-0662">Pyridine nucleotide biosynthesis</keyword>
<feature type="binding site" evidence="4">
    <location>
        <position position="297"/>
    </location>
    <ligand>
        <name>pyridoxal 5'-phosphate</name>
        <dbReference type="ChEBI" id="CHEBI:597326"/>
    </ligand>
</feature>
<dbReference type="GO" id="GO:0005737">
    <property type="term" value="C:cytoplasm"/>
    <property type="evidence" value="ECO:0007669"/>
    <property type="project" value="UniProtKB-UniRule"/>
</dbReference>
<feature type="modified residue" description="N6-(pyridoxal phosphate)lysine" evidence="4">
    <location>
        <position position="240"/>
    </location>
</feature>
<evidence type="ECO:0000256" key="1">
    <source>
        <dbReference type="ARBA" id="ARBA00022642"/>
    </source>
</evidence>
<comment type="catalytic activity">
    <reaction evidence="6">
        <text>3-hydroxy-L-kynurenine + H2O = 3-hydroxyanthranilate + L-alanine + H(+)</text>
        <dbReference type="Rhea" id="RHEA:25143"/>
        <dbReference type="ChEBI" id="CHEBI:15377"/>
        <dbReference type="ChEBI" id="CHEBI:15378"/>
        <dbReference type="ChEBI" id="CHEBI:36559"/>
        <dbReference type="ChEBI" id="CHEBI:57972"/>
        <dbReference type="ChEBI" id="CHEBI:58125"/>
        <dbReference type="EC" id="3.7.1.3"/>
    </reaction>
</comment>
<feature type="binding site" evidence="4">
    <location>
        <position position="214"/>
    </location>
    <ligand>
        <name>pyridoxal 5'-phosphate</name>
        <dbReference type="ChEBI" id="CHEBI:597326"/>
    </ligand>
</feature>
<dbReference type="InterPro" id="IPR015421">
    <property type="entry name" value="PyrdxlP-dep_Trfase_major"/>
</dbReference>
<evidence type="ECO:0000256" key="6">
    <source>
        <dbReference type="PIRNR" id="PIRNR038800"/>
    </source>
</evidence>
<evidence type="ECO:0000313" key="7">
    <source>
        <dbReference type="EMBL" id="GCD78509.1"/>
    </source>
</evidence>
<accession>A0A401XNB9</accession>
<dbReference type="GO" id="GO:0019805">
    <property type="term" value="P:quinolinate biosynthetic process"/>
    <property type="evidence" value="ECO:0007669"/>
    <property type="project" value="UniProtKB-UniRule"/>
</dbReference>
<feature type="binding site" evidence="4">
    <location>
        <position position="239"/>
    </location>
    <ligand>
        <name>pyridoxal 5'-phosphate</name>
        <dbReference type="ChEBI" id="CHEBI:597326"/>
    </ligand>
</feature>
<protein>
    <recommendedName>
        <fullName evidence="4 5">Kynureninase</fullName>
        <ecNumber evidence="4 5">3.7.1.3</ecNumber>
    </recommendedName>
    <alternativeName>
        <fullName evidence="4">L-kynurenine hydrolase</fullName>
    </alternativeName>
</protein>
<dbReference type="HAMAP" id="MF_01970">
    <property type="entry name" value="Kynureninase"/>
    <property type="match status" value="1"/>
</dbReference>
<dbReference type="PIRSF" id="PIRSF038800">
    <property type="entry name" value="KYNU"/>
    <property type="match status" value="1"/>
</dbReference>
<dbReference type="Proteomes" id="UP000286715">
    <property type="component" value="Unassembled WGS sequence"/>
</dbReference>
<dbReference type="PANTHER" id="PTHR14084">
    <property type="entry name" value="KYNURENINASE"/>
    <property type="match status" value="1"/>
</dbReference>
<sequence>MQWKSFDVHKADEVDVLKDFRSKFYIPTTPKGNEKVYLTGNSLGLQPKAVRELLIEELDDWATLGVDGHTHARRQWMPYHELLTEYLAYIAGALPTEVVAMNTLTANLHLLMVSFYRPTKWRYKILCETKAFPSDYYALQSQARFHGYPDAVVEIPTDSHGIISESTLFDFIDAHSDDTALLLMGGVNYYTGQVFDMEKVTHFARERGIVVGWDLAHAVGNVPLKLHDWGVDFAAWCSYKYLNGGPGAVAGIFVHERHHGKELPRFEGWWGHSKATRFQMPHDFEPISTAEAWQLSNPPILSMTPLLASLPMFAEAGWEALRSKSRTLTTLLANGLCELQDAYDADISILTPYENEKSGCQLSVIFQGYGRAMFDHLTQHGVVVDWRYPDVIRMAPVPLYNSFEDIFKTLEIIEKGILIHKK</sequence>
<evidence type="ECO:0000256" key="5">
    <source>
        <dbReference type="NCBIfam" id="TIGR01814"/>
    </source>
</evidence>
<dbReference type="Pfam" id="PF22580">
    <property type="entry name" value="KYNU_C"/>
    <property type="match status" value="1"/>
</dbReference>
<comment type="caution">
    <text evidence="7">The sequence shown here is derived from an EMBL/GenBank/DDBJ whole genome shotgun (WGS) entry which is preliminary data.</text>
</comment>
<proteinExistence type="inferred from homology"/>
<dbReference type="RefSeq" id="WP_124398566.1">
    <property type="nucleotide sequence ID" value="NZ_BHZE01000025.1"/>
</dbReference>
<name>A0A401XNB9_9FLAO</name>
<keyword evidence="2 4" id="KW-0378">Hydrolase</keyword>
<comment type="subunit">
    <text evidence="4 6">Homodimer.</text>
</comment>
<dbReference type="GO" id="GO:0030429">
    <property type="term" value="F:kynureninase activity"/>
    <property type="evidence" value="ECO:0007669"/>
    <property type="project" value="UniProtKB-UniRule"/>
</dbReference>
<dbReference type="GO" id="GO:0030170">
    <property type="term" value="F:pyridoxal phosphate binding"/>
    <property type="evidence" value="ECO:0007669"/>
    <property type="project" value="UniProtKB-UniRule"/>
</dbReference>
<comment type="similarity">
    <text evidence="4 6">Belongs to the kynureninase family.</text>
</comment>
<dbReference type="InterPro" id="IPR015422">
    <property type="entry name" value="PyrdxlP-dep_Trfase_small"/>
</dbReference>
<gene>
    <name evidence="4 7" type="primary">kynU</name>
    <name evidence="7" type="ORF">JCM31826_19910</name>
</gene>
<organism evidence="7 8">
    <name type="scientific">Thermaurantimonas aggregans</name>
    <dbReference type="NCBI Taxonomy" id="2173829"/>
    <lineage>
        <taxon>Bacteria</taxon>
        <taxon>Pseudomonadati</taxon>
        <taxon>Bacteroidota</taxon>
        <taxon>Flavobacteriia</taxon>
        <taxon>Flavobacteriales</taxon>
        <taxon>Schleiferiaceae</taxon>
        <taxon>Thermaurantimonas</taxon>
    </lineage>
</organism>
<feature type="binding site" evidence="4">
    <location>
        <position position="217"/>
    </location>
    <ligand>
        <name>pyridoxal 5'-phosphate</name>
        <dbReference type="ChEBI" id="CHEBI:597326"/>
    </ligand>
</feature>
<dbReference type="SUPFAM" id="SSF53383">
    <property type="entry name" value="PLP-dependent transferases"/>
    <property type="match status" value="1"/>
</dbReference>
<dbReference type="EMBL" id="BHZE01000025">
    <property type="protein sequence ID" value="GCD78509.1"/>
    <property type="molecule type" value="Genomic_DNA"/>
</dbReference>
<reference evidence="7 8" key="1">
    <citation type="submission" date="2018-11" db="EMBL/GenBank/DDBJ databases">
        <title>Schleiferia aggregans sp. nov., a moderately thermophilic heterotrophic bacterium isolated from microbial mats at a terrestrial hot spring.</title>
        <authorList>
            <person name="Iino T."/>
            <person name="Ohkuma M."/>
            <person name="Haruta S."/>
        </authorList>
    </citation>
    <scope>NUCLEOTIDE SEQUENCE [LARGE SCALE GENOMIC DNA]</scope>
    <source>
        <strain evidence="7 8">LA</strain>
    </source>
</reference>
<dbReference type="FunFam" id="3.40.640.10:FF:000031">
    <property type="entry name" value="Kynureninase"/>
    <property type="match status" value="1"/>
</dbReference>
<dbReference type="Gene3D" id="3.40.640.10">
    <property type="entry name" value="Type I PLP-dependent aspartate aminotransferase-like (Major domain)"/>
    <property type="match status" value="1"/>
</dbReference>
<evidence type="ECO:0000256" key="4">
    <source>
        <dbReference type="HAMAP-Rule" id="MF_01970"/>
    </source>
</evidence>
<keyword evidence="3 4" id="KW-0663">Pyridoxal phosphate</keyword>
<comment type="function">
    <text evidence="4 6">Catalyzes the cleavage of L-kynurenine (L-Kyn) and L-3-hydroxykynurenine (L-3OHKyn) into anthranilic acid (AA) and 3-hydroxyanthranilic acid (3-OHAA), respectively.</text>
</comment>
<dbReference type="Gene3D" id="3.90.1150.10">
    <property type="entry name" value="Aspartate Aminotransferase, domain 1"/>
    <property type="match status" value="1"/>
</dbReference>
<dbReference type="UniPathway" id="UPA00334">
    <property type="reaction ID" value="UER00455"/>
</dbReference>
<dbReference type="NCBIfam" id="TIGR01814">
    <property type="entry name" value="kynureninase"/>
    <property type="match status" value="1"/>
</dbReference>
<comment type="catalytic activity">
    <reaction evidence="4 6">
        <text>L-kynurenine + H2O = anthranilate + L-alanine + H(+)</text>
        <dbReference type="Rhea" id="RHEA:16813"/>
        <dbReference type="ChEBI" id="CHEBI:15377"/>
        <dbReference type="ChEBI" id="CHEBI:15378"/>
        <dbReference type="ChEBI" id="CHEBI:16567"/>
        <dbReference type="ChEBI" id="CHEBI:57959"/>
        <dbReference type="ChEBI" id="CHEBI:57972"/>
        <dbReference type="EC" id="3.7.1.3"/>
    </reaction>
</comment>
<evidence type="ECO:0000313" key="8">
    <source>
        <dbReference type="Proteomes" id="UP000286715"/>
    </source>
</evidence>
<feature type="binding site" evidence="4">
    <location>
        <position position="104"/>
    </location>
    <ligand>
        <name>pyridoxal 5'-phosphate</name>
        <dbReference type="ChEBI" id="CHEBI:597326"/>
    </ligand>
</feature>
<comment type="pathway">
    <text evidence="4 6">Amino-acid degradation; L-kynurenine degradation; L-alanine and anthranilate from L-kynurenine: step 1/1.</text>
</comment>
<dbReference type="GO" id="GO:0043420">
    <property type="term" value="P:anthranilate metabolic process"/>
    <property type="evidence" value="ECO:0007669"/>
    <property type="project" value="TreeGrafter"/>
</dbReference>
<feature type="binding site" evidence="4">
    <location>
        <position position="269"/>
    </location>
    <ligand>
        <name>pyridoxal 5'-phosphate</name>
        <dbReference type="ChEBI" id="CHEBI:597326"/>
    </ligand>
</feature>
<dbReference type="EC" id="3.7.1.3" evidence="4 5"/>
<dbReference type="InterPro" id="IPR010111">
    <property type="entry name" value="Kynureninase"/>
</dbReference>
<comment type="caution">
    <text evidence="4">Lacks conserved residue(s) required for the propagation of feature annotation.</text>
</comment>
<feature type="binding site" evidence="4">
    <location>
        <position position="105"/>
    </location>
    <ligand>
        <name>pyridoxal 5'-phosphate</name>
        <dbReference type="ChEBI" id="CHEBI:597326"/>
    </ligand>
</feature>
<keyword evidence="8" id="KW-1185">Reference proteome</keyword>
<dbReference type="GO" id="GO:0019441">
    <property type="term" value="P:L-tryptophan catabolic process to kynurenine"/>
    <property type="evidence" value="ECO:0007669"/>
    <property type="project" value="TreeGrafter"/>
</dbReference>
<comment type="cofactor">
    <cofactor evidence="4 6">
        <name>pyridoxal 5'-phosphate</name>
        <dbReference type="ChEBI" id="CHEBI:597326"/>
    </cofactor>
</comment>
<evidence type="ECO:0000256" key="3">
    <source>
        <dbReference type="ARBA" id="ARBA00022898"/>
    </source>
</evidence>
<evidence type="ECO:0000256" key="2">
    <source>
        <dbReference type="ARBA" id="ARBA00022801"/>
    </source>
</evidence>
<dbReference type="UniPathway" id="UPA00253">
    <property type="reaction ID" value="UER00329"/>
</dbReference>
<comment type="pathway">
    <text evidence="4 6">Cofactor biosynthesis; NAD(+) biosynthesis; quinolinate from L-kynurenine: step 2/3.</text>
</comment>